<accession>A0A4Y7T0K7</accession>
<dbReference type="Proteomes" id="UP000298030">
    <property type="component" value="Unassembled WGS sequence"/>
</dbReference>
<evidence type="ECO:0000313" key="4">
    <source>
        <dbReference type="Proteomes" id="UP000298030"/>
    </source>
</evidence>
<organism evidence="3 4">
    <name type="scientific">Coprinellus micaceus</name>
    <name type="common">Glistening ink-cap mushroom</name>
    <name type="synonym">Coprinus micaceus</name>
    <dbReference type="NCBI Taxonomy" id="71717"/>
    <lineage>
        <taxon>Eukaryota</taxon>
        <taxon>Fungi</taxon>
        <taxon>Dikarya</taxon>
        <taxon>Basidiomycota</taxon>
        <taxon>Agaricomycotina</taxon>
        <taxon>Agaricomycetes</taxon>
        <taxon>Agaricomycetidae</taxon>
        <taxon>Agaricales</taxon>
        <taxon>Agaricineae</taxon>
        <taxon>Psathyrellaceae</taxon>
        <taxon>Coprinellus</taxon>
    </lineage>
</organism>
<evidence type="ECO:0008006" key="5">
    <source>
        <dbReference type="Google" id="ProtNLM"/>
    </source>
</evidence>
<evidence type="ECO:0000256" key="2">
    <source>
        <dbReference type="SAM" id="SignalP"/>
    </source>
</evidence>
<dbReference type="EMBL" id="QPFP01000040">
    <property type="protein sequence ID" value="TEB27454.1"/>
    <property type="molecule type" value="Genomic_DNA"/>
</dbReference>
<reference evidence="3 4" key="1">
    <citation type="journal article" date="2019" name="Nat. Ecol. Evol.">
        <title>Megaphylogeny resolves global patterns of mushroom evolution.</title>
        <authorList>
            <person name="Varga T."/>
            <person name="Krizsan K."/>
            <person name="Foldi C."/>
            <person name="Dima B."/>
            <person name="Sanchez-Garcia M."/>
            <person name="Sanchez-Ramirez S."/>
            <person name="Szollosi G.J."/>
            <person name="Szarkandi J.G."/>
            <person name="Papp V."/>
            <person name="Albert L."/>
            <person name="Andreopoulos W."/>
            <person name="Angelini C."/>
            <person name="Antonin V."/>
            <person name="Barry K.W."/>
            <person name="Bougher N.L."/>
            <person name="Buchanan P."/>
            <person name="Buyck B."/>
            <person name="Bense V."/>
            <person name="Catcheside P."/>
            <person name="Chovatia M."/>
            <person name="Cooper J."/>
            <person name="Damon W."/>
            <person name="Desjardin D."/>
            <person name="Finy P."/>
            <person name="Geml J."/>
            <person name="Haridas S."/>
            <person name="Hughes K."/>
            <person name="Justo A."/>
            <person name="Karasinski D."/>
            <person name="Kautmanova I."/>
            <person name="Kiss B."/>
            <person name="Kocsube S."/>
            <person name="Kotiranta H."/>
            <person name="LaButti K.M."/>
            <person name="Lechner B.E."/>
            <person name="Liimatainen K."/>
            <person name="Lipzen A."/>
            <person name="Lukacs Z."/>
            <person name="Mihaltcheva S."/>
            <person name="Morgado L.N."/>
            <person name="Niskanen T."/>
            <person name="Noordeloos M.E."/>
            <person name="Ohm R.A."/>
            <person name="Ortiz-Santana B."/>
            <person name="Ovrebo C."/>
            <person name="Racz N."/>
            <person name="Riley R."/>
            <person name="Savchenko A."/>
            <person name="Shiryaev A."/>
            <person name="Soop K."/>
            <person name="Spirin V."/>
            <person name="Szebenyi C."/>
            <person name="Tomsovsky M."/>
            <person name="Tulloss R.E."/>
            <person name="Uehling J."/>
            <person name="Grigoriev I.V."/>
            <person name="Vagvolgyi C."/>
            <person name="Papp T."/>
            <person name="Martin F.M."/>
            <person name="Miettinen O."/>
            <person name="Hibbett D.S."/>
            <person name="Nagy L.G."/>
        </authorList>
    </citation>
    <scope>NUCLEOTIDE SEQUENCE [LARGE SCALE GENOMIC DNA]</scope>
    <source>
        <strain evidence="3 4">FP101781</strain>
    </source>
</reference>
<dbReference type="AlphaFoldDB" id="A0A4Y7T0K7"/>
<protein>
    <recommendedName>
        <fullName evidence="5">Secreted protein</fullName>
    </recommendedName>
</protein>
<feature type="chain" id="PRO_5021229700" description="Secreted protein" evidence="2">
    <location>
        <begin position="20"/>
        <end position="134"/>
    </location>
</feature>
<proteinExistence type="predicted"/>
<keyword evidence="4" id="KW-1185">Reference proteome</keyword>
<evidence type="ECO:0000256" key="1">
    <source>
        <dbReference type="SAM" id="MobiDB-lite"/>
    </source>
</evidence>
<feature type="signal peptide" evidence="2">
    <location>
        <begin position="1"/>
        <end position="19"/>
    </location>
</feature>
<name>A0A4Y7T0K7_COPMI</name>
<keyword evidence="2" id="KW-0732">Signal</keyword>
<sequence length="134" mass="14770">MSGCSCLCAFLLFPSHSLGDMVTKLAQIRPTTDLPTSIASCDSRRGHCVCLPTAPWAPKYHTPSNLASISSWFLMLSDRIAILAQHTCRLSVTISTSHTREWDPQIPHGFAQTPQRFPQIPSRSSHPRVTRAGN</sequence>
<gene>
    <name evidence="3" type="ORF">FA13DRAFT_937095</name>
</gene>
<comment type="caution">
    <text evidence="3">The sequence shown here is derived from an EMBL/GenBank/DDBJ whole genome shotgun (WGS) entry which is preliminary data.</text>
</comment>
<feature type="region of interest" description="Disordered" evidence="1">
    <location>
        <begin position="97"/>
        <end position="134"/>
    </location>
</feature>
<evidence type="ECO:0000313" key="3">
    <source>
        <dbReference type="EMBL" id="TEB27454.1"/>
    </source>
</evidence>
<feature type="compositionally biased region" description="Basic residues" evidence="1">
    <location>
        <begin position="125"/>
        <end position="134"/>
    </location>
</feature>
<feature type="compositionally biased region" description="Polar residues" evidence="1">
    <location>
        <begin position="112"/>
        <end position="124"/>
    </location>
</feature>